<dbReference type="Pfam" id="PF01399">
    <property type="entry name" value="PCI"/>
    <property type="match status" value="1"/>
</dbReference>
<evidence type="ECO:0000256" key="3">
    <source>
        <dbReference type="ARBA" id="ARBA00008793"/>
    </source>
</evidence>
<dbReference type="SMART" id="SM00088">
    <property type="entry name" value="PINT"/>
    <property type="match status" value="1"/>
</dbReference>
<dbReference type="Gene3D" id="1.25.40.570">
    <property type="match status" value="1"/>
</dbReference>
<dbReference type="InParanoid" id="F2U9F2"/>
<comment type="subcellular location">
    <subcellularLocation>
        <location evidence="2">Cytoplasm</location>
    </subcellularLocation>
    <subcellularLocation>
        <location evidence="1">Nucleus</location>
    </subcellularLocation>
</comment>
<evidence type="ECO:0000256" key="2">
    <source>
        <dbReference type="ARBA" id="ARBA00004496"/>
    </source>
</evidence>
<keyword evidence="5" id="KW-0736">Signalosome</keyword>
<dbReference type="PROSITE" id="PS50250">
    <property type="entry name" value="PCI"/>
    <property type="match status" value="1"/>
</dbReference>
<dbReference type="SUPFAM" id="SSF46785">
    <property type="entry name" value="Winged helix' DNA-binding domain"/>
    <property type="match status" value="1"/>
</dbReference>
<dbReference type="InterPro" id="IPR000717">
    <property type="entry name" value="PCI_dom"/>
</dbReference>
<dbReference type="RefSeq" id="XP_004994385.1">
    <property type="nucleotide sequence ID" value="XM_004994328.1"/>
</dbReference>
<dbReference type="GeneID" id="16074966"/>
<dbReference type="PANTHER" id="PTHR14145">
    <property type="entry name" value="26S PROTESOME SUBUNIT 6"/>
    <property type="match status" value="1"/>
</dbReference>
<dbReference type="InterPro" id="IPR045135">
    <property type="entry name" value="Rpn7_N"/>
</dbReference>
<dbReference type="PANTHER" id="PTHR14145:SF2">
    <property type="entry name" value="COP9 SIGNALOSOME COMPLEX SUBUNIT 1"/>
    <property type="match status" value="1"/>
</dbReference>
<dbReference type="Proteomes" id="UP000007799">
    <property type="component" value="Unassembled WGS sequence"/>
</dbReference>
<gene>
    <name evidence="9" type="ORF">PTSG_05066</name>
</gene>
<keyword evidence="6" id="KW-0539">Nucleus</keyword>
<organism evidence="10">
    <name type="scientific">Salpingoeca rosetta (strain ATCC 50818 / BSB-021)</name>
    <dbReference type="NCBI Taxonomy" id="946362"/>
    <lineage>
        <taxon>Eukaryota</taxon>
        <taxon>Choanoflagellata</taxon>
        <taxon>Craspedida</taxon>
        <taxon>Salpingoecidae</taxon>
        <taxon>Salpingoeca</taxon>
    </lineage>
</organism>
<evidence type="ECO:0000256" key="7">
    <source>
        <dbReference type="SAM" id="MobiDB-lite"/>
    </source>
</evidence>
<name>F2U9F2_SALR5</name>
<feature type="compositionally biased region" description="Low complexity" evidence="7">
    <location>
        <begin position="297"/>
        <end position="316"/>
    </location>
</feature>
<reference evidence="9" key="1">
    <citation type="submission" date="2009-08" db="EMBL/GenBank/DDBJ databases">
        <title>Annotation of Salpingoeca rosetta.</title>
        <authorList>
            <consortium name="The Broad Institute Genome Sequencing Platform"/>
            <person name="Russ C."/>
            <person name="Cuomo C."/>
            <person name="Burger G."/>
            <person name="Gray M.W."/>
            <person name="Holland P.W.H."/>
            <person name="King N."/>
            <person name="Lang F.B.F."/>
            <person name="Roger A.J."/>
            <person name="Ruiz-Trillo I."/>
            <person name="Young S.K."/>
            <person name="Zeng Q."/>
            <person name="Gargeya S."/>
            <person name="Alvarado L."/>
            <person name="Berlin A."/>
            <person name="Chapman S.B."/>
            <person name="Chen Z."/>
            <person name="Freedman E."/>
            <person name="Gellesch M."/>
            <person name="Goldberg J."/>
            <person name="Griggs A."/>
            <person name="Gujja S."/>
            <person name="Heilman E."/>
            <person name="Heiman D."/>
            <person name="Howarth C."/>
            <person name="Mehta T."/>
            <person name="Neiman D."/>
            <person name="Pearson M."/>
            <person name="Roberts A."/>
            <person name="Saif S."/>
            <person name="Shea T."/>
            <person name="Shenoy N."/>
            <person name="Sisk P."/>
            <person name="Stolte C."/>
            <person name="Sykes S."/>
            <person name="White J."/>
            <person name="Yandava C."/>
            <person name="Haas B."/>
            <person name="Nusbaum C."/>
            <person name="Birren B."/>
        </authorList>
    </citation>
    <scope>NUCLEOTIDE SEQUENCE [LARGE SCALE GENOMIC DNA]</scope>
    <source>
        <strain evidence="9">ATCC 50818</strain>
    </source>
</reference>
<evidence type="ECO:0000256" key="1">
    <source>
        <dbReference type="ARBA" id="ARBA00004123"/>
    </source>
</evidence>
<evidence type="ECO:0000313" key="10">
    <source>
        <dbReference type="Proteomes" id="UP000007799"/>
    </source>
</evidence>
<sequence length="328" mass="36639">MCESRHLTSPLPFQMEARRALLYARNYLPHSDSLSFVLSRLLLVLLADGDFDGILAYAPRHRELLSTQFNESANVTMLCCTGLAYMHRKQYRDAANAFLKLTLNDQFEEVMLLSPSNVATYATLCCLASMSRDDIKDNLILNAEFQSFLEASGLVRTLAQCFHASKFKKCQELITNLKNDLYADLYLFPCVDHLLGQIRIRAFNQYFSPFKNVTLSAMAAAFDTTTEALEDELARVIADDQLSARIDSDRKVLCAVERDPRQHAVDRGIQVMQRFQRTAEALLLNAAVLQNKLHNANPSNSSATAATATHGGASRVARARARDASDGY</sequence>
<keyword evidence="10" id="KW-1185">Reference proteome</keyword>
<dbReference type="GO" id="GO:0008180">
    <property type="term" value="C:COP9 signalosome"/>
    <property type="evidence" value="ECO:0007669"/>
    <property type="project" value="UniProtKB-KW"/>
</dbReference>
<evidence type="ECO:0000313" key="9">
    <source>
        <dbReference type="EMBL" id="EGD73355.1"/>
    </source>
</evidence>
<keyword evidence="4" id="KW-0963">Cytoplasm</keyword>
<evidence type="ECO:0000256" key="5">
    <source>
        <dbReference type="ARBA" id="ARBA00022790"/>
    </source>
</evidence>
<dbReference type="eggNOG" id="KOG0686">
    <property type="taxonomic scope" value="Eukaryota"/>
</dbReference>
<feature type="domain" description="PCI" evidence="8">
    <location>
        <begin position="87"/>
        <end position="260"/>
    </location>
</feature>
<feature type="region of interest" description="Disordered" evidence="7">
    <location>
        <begin position="297"/>
        <end position="328"/>
    </location>
</feature>
<dbReference type="EMBL" id="GL832965">
    <property type="protein sequence ID" value="EGD73355.1"/>
    <property type="molecule type" value="Genomic_DNA"/>
</dbReference>
<comment type="similarity">
    <text evidence="3">Belongs to the CSN1 family.</text>
</comment>
<proteinExistence type="inferred from homology"/>
<dbReference type="AlphaFoldDB" id="F2U9F2"/>
<dbReference type="InterPro" id="IPR036390">
    <property type="entry name" value="WH_DNA-bd_sf"/>
</dbReference>
<evidence type="ECO:0000259" key="8">
    <source>
        <dbReference type="PROSITE" id="PS50250"/>
    </source>
</evidence>
<dbReference type="KEGG" id="sre:PTSG_05066"/>
<dbReference type="InterPro" id="IPR019585">
    <property type="entry name" value="Rpn7/CSN1"/>
</dbReference>
<protein>
    <recommendedName>
        <fullName evidence="8">PCI domain-containing protein</fullName>
    </recommendedName>
</protein>
<evidence type="ECO:0000256" key="4">
    <source>
        <dbReference type="ARBA" id="ARBA00022490"/>
    </source>
</evidence>
<dbReference type="OMA" id="ICANDWA"/>
<dbReference type="STRING" id="946362.F2U9F2"/>
<dbReference type="GO" id="GO:0005737">
    <property type="term" value="C:cytoplasm"/>
    <property type="evidence" value="ECO:0007669"/>
    <property type="project" value="UniProtKB-SubCell"/>
</dbReference>
<dbReference type="OrthoDB" id="422427at2759"/>
<accession>F2U9F2</accession>
<evidence type="ECO:0000256" key="6">
    <source>
        <dbReference type="ARBA" id="ARBA00023242"/>
    </source>
</evidence>
<dbReference type="Pfam" id="PF10602">
    <property type="entry name" value="RPN7"/>
    <property type="match status" value="1"/>
</dbReference>